<keyword evidence="9" id="KW-0539">Nucleus</keyword>
<feature type="compositionally biased region" description="Polar residues" evidence="10">
    <location>
        <begin position="195"/>
        <end position="206"/>
    </location>
</feature>
<feature type="region of interest" description="Disordered" evidence="10">
    <location>
        <begin position="1"/>
        <end position="63"/>
    </location>
</feature>
<keyword evidence="4" id="KW-1017">Isopeptide bond</keyword>
<comment type="subcellular location">
    <subcellularLocation>
        <location evidence="2">Cytoplasm</location>
    </subcellularLocation>
    <subcellularLocation>
        <location evidence="1">Nucleus</location>
    </subcellularLocation>
</comment>
<keyword evidence="5" id="KW-0597">Phosphoprotein</keyword>
<dbReference type="Proteomes" id="UP000245207">
    <property type="component" value="Unassembled WGS sequence"/>
</dbReference>
<feature type="compositionally biased region" description="Basic and acidic residues" evidence="10">
    <location>
        <begin position="373"/>
        <end position="395"/>
    </location>
</feature>
<feature type="compositionally biased region" description="Basic residues" evidence="10">
    <location>
        <begin position="438"/>
        <end position="447"/>
    </location>
</feature>
<feature type="compositionally biased region" description="Basic and acidic residues" evidence="10">
    <location>
        <begin position="262"/>
        <end position="276"/>
    </location>
</feature>
<dbReference type="EMBL" id="PKPP01000900">
    <property type="protein sequence ID" value="PWA87591.1"/>
    <property type="molecule type" value="Genomic_DNA"/>
</dbReference>
<dbReference type="PANTHER" id="PTHR31169">
    <property type="entry name" value="OS05G0300700 PROTEIN"/>
    <property type="match status" value="1"/>
</dbReference>
<dbReference type="GO" id="GO:0005634">
    <property type="term" value="C:nucleus"/>
    <property type="evidence" value="ECO:0007669"/>
    <property type="project" value="UniProtKB-SubCell"/>
</dbReference>
<dbReference type="PROSITE" id="PS50827">
    <property type="entry name" value="DDT"/>
    <property type="match status" value="1"/>
</dbReference>
<dbReference type="InterPro" id="IPR040221">
    <property type="entry name" value="CDCA7/CDA7L"/>
</dbReference>
<dbReference type="PANTHER" id="PTHR31169:SF8">
    <property type="entry name" value="ZINC-FINGER DOMAIN OF MONOAMINE-OXIDASE A REPRESSOR R1 PROTEIN"/>
    <property type="match status" value="1"/>
</dbReference>
<dbReference type="InterPro" id="IPR018501">
    <property type="entry name" value="DDT_dom"/>
</dbReference>
<gene>
    <name evidence="12" type="ORF">CTI12_AA128540</name>
</gene>
<evidence type="ECO:0000256" key="6">
    <source>
        <dbReference type="ARBA" id="ARBA00022843"/>
    </source>
</evidence>
<feature type="compositionally biased region" description="Basic and acidic residues" evidence="10">
    <location>
        <begin position="426"/>
        <end position="437"/>
    </location>
</feature>
<evidence type="ECO:0000256" key="1">
    <source>
        <dbReference type="ARBA" id="ARBA00004123"/>
    </source>
</evidence>
<keyword evidence="8" id="KW-0804">Transcription</keyword>
<dbReference type="InterPro" id="IPR018866">
    <property type="entry name" value="Znf-4CXXC_R1"/>
</dbReference>
<keyword evidence="7" id="KW-0805">Transcription regulation</keyword>
<evidence type="ECO:0000313" key="12">
    <source>
        <dbReference type="EMBL" id="PWA87591.1"/>
    </source>
</evidence>
<dbReference type="GO" id="GO:0006355">
    <property type="term" value="P:regulation of DNA-templated transcription"/>
    <property type="evidence" value="ECO:0007669"/>
    <property type="project" value="InterPro"/>
</dbReference>
<feature type="region of interest" description="Disordered" evidence="10">
    <location>
        <begin position="152"/>
        <end position="407"/>
    </location>
</feature>
<evidence type="ECO:0000256" key="8">
    <source>
        <dbReference type="ARBA" id="ARBA00023163"/>
    </source>
</evidence>
<feature type="compositionally biased region" description="Basic residues" evidence="10">
    <location>
        <begin position="171"/>
        <end position="181"/>
    </location>
</feature>
<feature type="compositionally biased region" description="Basic and acidic residues" evidence="10">
    <location>
        <begin position="318"/>
        <end position="330"/>
    </location>
</feature>
<evidence type="ECO:0000256" key="3">
    <source>
        <dbReference type="ARBA" id="ARBA00022490"/>
    </source>
</evidence>
<evidence type="ECO:0000256" key="5">
    <source>
        <dbReference type="ARBA" id="ARBA00022553"/>
    </source>
</evidence>
<dbReference type="STRING" id="35608.A0A2U1PPC2"/>
<dbReference type="OrthoDB" id="298344at2759"/>
<dbReference type="Pfam" id="PF10497">
    <property type="entry name" value="zf-4CXXC_R1"/>
    <property type="match status" value="1"/>
</dbReference>
<feature type="compositionally biased region" description="Basic and acidic residues" evidence="10">
    <location>
        <begin position="43"/>
        <end position="54"/>
    </location>
</feature>
<accession>A0A2U1PPC2</accession>
<feature type="compositionally biased region" description="Polar residues" evidence="10">
    <location>
        <begin position="306"/>
        <end position="317"/>
    </location>
</feature>
<evidence type="ECO:0000256" key="4">
    <source>
        <dbReference type="ARBA" id="ARBA00022499"/>
    </source>
</evidence>
<evidence type="ECO:0000256" key="10">
    <source>
        <dbReference type="SAM" id="MobiDB-lite"/>
    </source>
</evidence>
<feature type="compositionally biased region" description="Polar residues" evidence="10">
    <location>
        <begin position="1"/>
        <end position="11"/>
    </location>
</feature>
<feature type="domain" description="DDT" evidence="11">
    <location>
        <begin position="477"/>
        <end position="542"/>
    </location>
</feature>
<keyword evidence="3" id="KW-0963">Cytoplasm</keyword>
<feature type="region of interest" description="Disordered" evidence="10">
    <location>
        <begin position="426"/>
        <end position="447"/>
    </location>
</feature>
<keyword evidence="13" id="KW-1185">Reference proteome</keyword>
<protein>
    <submittedName>
        <fullName evidence="12">DDT domain, subgroup</fullName>
    </submittedName>
</protein>
<evidence type="ECO:0000256" key="7">
    <source>
        <dbReference type="ARBA" id="ARBA00023015"/>
    </source>
</evidence>
<feature type="compositionally biased region" description="Basic and acidic residues" evidence="10">
    <location>
        <begin position="152"/>
        <end position="165"/>
    </location>
</feature>
<feature type="compositionally biased region" description="Basic residues" evidence="10">
    <location>
        <begin position="20"/>
        <end position="29"/>
    </location>
</feature>
<evidence type="ECO:0000259" key="11">
    <source>
        <dbReference type="PROSITE" id="PS50827"/>
    </source>
</evidence>
<dbReference type="AlphaFoldDB" id="A0A2U1PPC2"/>
<keyword evidence="6" id="KW-0832">Ubl conjugation</keyword>
<feature type="compositionally biased region" description="Basic residues" evidence="10">
    <location>
        <begin position="282"/>
        <end position="292"/>
    </location>
</feature>
<dbReference type="GO" id="GO:0005737">
    <property type="term" value="C:cytoplasm"/>
    <property type="evidence" value="ECO:0007669"/>
    <property type="project" value="UniProtKB-SubCell"/>
</dbReference>
<feature type="compositionally biased region" description="Polar residues" evidence="10">
    <location>
        <begin position="355"/>
        <end position="370"/>
    </location>
</feature>
<reference evidence="12 13" key="1">
    <citation type="journal article" date="2018" name="Mol. Plant">
        <title>The genome of Artemisia annua provides insight into the evolution of Asteraceae family and artemisinin biosynthesis.</title>
        <authorList>
            <person name="Shen Q."/>
            <person name="Zhang L."/>
            <person name="Liao Z."/>
            <person name="Wang S."/>
            <person name="Yan T."/>
            <person name="Shi P."/>
            <person name="Liu M."/>
            <person name="Fu X."/>
            <person name="Pan Q."/>
            <person name="Wang Y."/>
            <person name="Lv Z."/>
            <person name="Lu X."/>
            <person name="Zhang F."/>
            <person name="Jiang W."/>
            <person name="Ma Y."/>
            <person name="Chen M."/>
            <person name="Hao X."/>
            <person name="Li L."/>
            <person name="Tang Y."/>
            <person name="Lv G."/>
            <person name="Zhou Y."/>
            <person name="Sun X."/>
            <person name="Brodelius P.E."/>
            <person name="Rose J.K.C."/>
            <person name="Tang K."/>
        </authorList>
    </citation>
    <scope>NUCLEOTIDE SEQUENCE [LARGE SCALE GENOMIC DNA]</scope>
    <source>
        <strain evidence="13">cv. Huhao1</strain>
        <tissue evidence="12">Leaf</tissue>
    </source>
</reference>
<feature type="compositionally biased region" description="Polar residues" evidence="10">
    <location>
        <begin position="244"/>
        <end position="259"/>
    </location>
</feature>
<name>A0A2U1PPC2_ARTAN</name>
<evidence type="ECO:0000256" key="9">
    <source>
        <dbReference type="ARBA" id="ARBA00023242"/>
    </source>
</evidence>
<proteinExistence type="predicted"/>
<dbReference type="SMART" id="SM00571">
    <property type="entry name" value="DDT"/>
    <property type="match status" value="1"/>
</dbReference>
<sequence length="781" mass="86704">MAVVKSPNSKATEPAPIDKKIKKKTKNNKKKEMEMVSENNGEVEMKTETESDKPKPKKRNANPGVRVIHGKIYDSKNGTTCHQCRQKTYAEYVSCKNKAKAKPCPIKYCVTCLLNRYGEKAEEVSLLDQWDCPKCKDVCNCSICIVPQPQKKREGAEVTKDDTGVSDKALNKKKPKKLKSKSSKETIGGNVDNVELSNVNSVPQPQKKQEGVEVTKDDTAITNKALEKKPKKLKSKASKETIGGNVNNVELSKTNSVPQPQKKREGAEVTKDDTGVSDKALNKKKPKKLKSKSSKETIGGNVDNVELSNVNSVPQPQKKQEGVEVTKDDTAITNKALEKKPKKLKSKASKETIGGNVNNVELSKTNSVPQPQKKREGAEVTKDDTGVSDKALNEKKPKKLKSKASKETIEGNVNNVELSKVNEVKENTTSHEQDANQHLKHSQPKKVKKNDIDLLESIVPLPTGSDLVTIAGVDLSKEDAGNALQLLEFCSTFGKILNVKKGQAEAVLRDLFKGRSTRRGKCTSVIQFYIQLLSVIQEESDSESESESLELDPAKGNNSWLKVLKNCISKSQLKHLDCVDTTARGYDNLDSSTKLGLLIFLCDEVLGTEKVRSWIDDENTKFAEKKKEAREKLCAAKNKEKTLKQKMQDEIAKAIIANEGVPMTIKEHDSVVSKIKKKAAEAHAEMLECQKMGPQDKEKPDAVRIVPAFKDDKGHMYWRLKGCSDNPGILLQDIGTGDHMVGAADKWFGFDDEQIKVIERHFNILRLRFKKYYKNLGVCAV</sequence>
<evidence type="ECO:0000256" key="2">
    <source>
        <dbReference type="ARBA" id="ARBA00004496"/>
    </source>
</evidence>
<evidence type="ECO:0000313" key="13">
    <source>
        <dbReference type="Proteomes" id="UP000245207"/>
    </source>
</evidence>
<organism evidence="12 13">
    <name type="scientific">Artemisia annua</name>
    <name type="common">Sweet wormwood</name>
    <dbReference type="NCBI Taxonomy" id="35608"/>
    <lineage>
        <taxon>Eukaryota</taxon>
        <taxon>Viridiplantae</taxon>
        <taxon>Streptophyta</taxon>
        <taxon>Embryophyta</taxon>
        <taxon>Tracheophyta</taxon>
        <taxon>Spermatophyta</taxon>
        <taxon>Magnoliopsida</taxon>
        <taxon>eudicotyledons</taxon>
        <taxon>Gunneridae</taxon>
        <taxon>Pentapetalae</taxon>
        <taxon>asterids</taxon>
        <taxon>campanulids</taxon>
        <taxon>Asterales</taxon>
        <taxon>Asteraceae</taxon>
        <taxon>Asteroideae</taxon>
        <taxon>Anthemideae</taxon>
        <taxon>Artemisiinae</taxon>
        <taxon>Artemisia</taxon>
    </lineage>
</organism>
<feature type="compositionally biased region" description="Basic and acidic residues" evidence="10">
    <location>
        <begin position="207"/>
        <end position="219"/>
    </location>
</feature>
<comment type="caution">
    <text evidence="12">The sequence shown here is derived from an EMBL/GenBank/DDBJ whole genome shotgun (WGS) entry which is preliminary data.</text>
</comment>